<dbReference type="OrthoDB" id="2150942at2759"/>
<proteinExistence type="predicted"/>
<sequence length="343" mass="37924">MSLRHDSFYDTYHGHEVDHLKIVHDELRRSHRSVIFLAGDSSLDNKYWLEERSPAVNGYERILSPAQMKQDICFWLNKAAVDRGMHHLCCLNTAIEATALSSRACGKLLEQDHFIRDHITEDDYLVVSIGGNDIALMPVLCTILNLLALSWCTPVECLKRCACACPVNSHTDLGCLDCGLLSCLLATPCGWPPGVGYFVDLFGHKVQNYVCKLVGERKPKKVIVCMIYYLDQVGRDSWADCALRGMGYDCCPWRLQAAISTIFTLATQKIQIPGTEVVGFPLFNVLDGRTSEDYVQRVEPSAQGGRKMASALMEVILTDDHLGSASGGESGSESAPHMMAMGC</sequence>
<reference evidence="2" key="1">
    <citation type="submission" date="2021-02" db="EMBL/GenBank/DDBJ databases">
        <authorList>
            <person name="Dougan E. K."/>
            <person name="Rhodes N."/>
            <person name="Thang M."/>
            <person name="Chan C."/>
        </authorList>
    </citation>
    <scope>NUCLEOTIDE SEQUENCE</scope>
</reference>
<name>A0A813DR63_POLGL</name>
<gene>
    <name evidence="2" type="ORF">PGLA1383_LOCUS7616</name>
</gene>
<keyword evidence="3" id="KW-1185">Reference proteome</keyword>
<dbReference type="EMBL" id="CAJNNV010003347">
    <property type="protein sequence ID" value="CAE8588833.1"/>
    <property type="molecule type" value="Genomic_DNA"/>
</dbReference>
<dbReference type="OMA" id="VAFWLNH"/>
<evidence type="ECO:0000313" key="3">
    <source>
        <dbReference type="Proteomes" id="UP000654075"/>
    </source>
</evidence>
<dbReference type="AlphaFoldDB" id="A0A813DR63"/>
<dbReference type="Proteomes" id="UP000654075">
    <property type="component" value="Unassembled WGS sequence"/>
</dbReference>
<protein>
    <submittedName>
        <fullName evidence="2">Uncharacterized protein</fullName>
    </submittedName>
</protein>
<feature type="region of interest" description="Disordered" evidence="1">
    <location>
        <begin position="323"/>
        <end position="343"/>
    </location>
</feature>
<comment type="caution">
    <text evidence="2">The sequence shown here is derived from an EMBL/GenBank/DDBJ whole genome shotgun (WGS) entry which is preliminary data.</text>
</comment>
<evidence type="ECO:0000256" key="1">
    <source>
        <dbReference type="SAM" id="MobiDB-lite"/>
    </source>
</evidence>
<evidence type="ECO:0000313" key="2">
    <source>
        <dbReference type="EMBL" id="CAE8588833.1"/>
    </source>
</evidence>
<accession>A0A813DR63</accession>
<organism evidence="2 3">
    <name type="scientific">Polarella glacialis</name>
    <name type="common">Dinoflagellate</name>
    <dbReference type="NCBI Taxonomy" id="89957"/>
    <lineage>
        <taxon>Eukaryota</taxon>
        <taxon>Sar</taxon>
        <taxon>Alveolata</taxon>
        <taxon>Dinophyceae</taxon>
        <taxon>Suessiales</taxon>
        <taxon>Suessiaceae</taxon>
        <taxon>Polarella</taxon>
    </lineage>
</organism>